<accession>A0A6J8A415</accession>
<protein>
    <submittedName>
        <fullName evidence="1">Uncharacterized protein</fullName>
    </submittedName>
</protein>
<evidence type="ECO:0000313" key="1">
    <source>
        <dbReference type="EMBL" id="CAC5361546.1"/>
    </source>
</evidence>
<reference evidence="1 2" key="1">
    <citation type="submission" date="2020-06" db="EMBL/GenBank/DDBJ databases">
        <authorList>
            <person name="Li R."/>
            <person name="Bekaert M."/>
        </authorList>
    </citation>
    <scope>NUCLEOTIDE SEQUENCE [LARGE SCALE GENOMIC DNA]</scope>
    <source>
        <strain evidence="2">wild</strain>
    </source>
</reference>
<dbReference type="EMBL" id="CACVKT020000621">
    <property type="protein sequence ID" value="CAC5361546.1"/>
    <property type="molecule type" value="Genomic_DNA"/>
</dbReference>
<dbReference type="OrthoDB" id="6151623at2759"/>
<name>A0A6J8A415_MYTCO</name>
<sequence length="355" mass="39895">MSSVVPRMALIDSLNEAHDASNSTKSFNEAKDEKSSDHKRNNLLGLSLNQTDINYILRIARLILRQNALSTDEDIKVVNVYSMPTNILPETMLDSATYEAGKYLITKYIASFELFGYKKCDIPDVVTIEGPKELLKKLKVTKGVTIRRTGTKQESLIKSERDVKESKRKKTVTQQHKIVDSLSSEMNACQAFMNSDCSKPKVQKSTGIQKALLDEIKHSLSIINKTSSEHNADLKDFLLLGQTAVPSSLFSAATHATVEFSGVKFKTRSVDGKLYLEYIEKSIINKILNIAPSLQRLVLCEEKYTFTPDDFKAATRSQRQKTQTYPISHLKTKEEILSATKFDKTTIITTTEGKR</sequence>
<evidence type="ECO:0000313" key="2">
    <source>
        <dbReference type="Proteomes" id="UP000507470"/>
    </source>
</evidence>
<dbReference type="Proteomes" id="UP000507470">
    <property type="component" value="Unassembled WGS sequence"/>
</dbReference>
<proteinExistence type="predicted"/>
<keyword evidence="2" id="KW-1185">Reference proteome</keyword>
<organism evidence="1 2">
    <name type="scientific">Mytilus coruscus</name>
    <name type="common">Sea mussel</name>
    <dbReference type="NCBI Taxonomy" id="42192"/>
    <lineage>
        <taxon>Eukaryota</taxon>
        <taxon>Metazoa</taxon>
        <taxon>Spiralia</taxon>
        <taxon>Lophotrochozoa</taxon>
        <taxon>Mollusca</taxon>
        <taxon>Bivalvia</taxon>
        <taxon>Autobranchia</taxon>
        <taxon>Pteriomorphia</taxon>
        <taxon>Mytilida</taxon>
        <taxon>Mytiloidea</taxon>
        <taxon>Mytilidae</taxon>
        <taxon>Mytilinae</taxon>
        <taxon>Mytilus</taxon>
    </lineage>
</organism>
<dbReference type="AlphaFoldDB" id="A0A6J8A415"/>
<gene>
    <name evidence="1" type="ORF">MCOR_3646</name>
</gene>